<dbReference type="InterPro" id="IPR020843">
    <property type="entry name" value="ER"/>
</dbReference>
<dbReference type="SUPFAM" id="SSF50129">
    <property type="entry name" value="GroES-like"/>
    <property type="match status" value="1"/>
</dbReference>
<dbReference type="PANTHER" id="PTHR48106:SF13">
    <property type="entry name" value="QUINONE OXIDOREDUCTASE-RELATED"/>
    <property type="match status" value="1"/>
</dbReference>
<organism evidence="4 5">
    <name type="scientific">Agromyces seonyuensis</name>
    <dbReference type="NCBI Taxonomy" id="2662446"/>
    <lineage>
        <taxon>Bacteria</taxon>
        <taxon>Bacillati</taxon>
        <taxon>Actinomycetota</taxon>
        <taxon>Actinomycetes</taxon>
        <taxon>Micrococcales</taxon>
        <taxon>Microbacteriaceae</taxon>
        <taxon>Agromyces</taxon>
    </lineage>
</organism>
<dbReference type="Pfam" id="PF13602">
    <property type="entry name" value="ADH_zinc_N_2"/>
    <property type="match status" value="1"/>
</dbReference>
<dbReference type="Gene3D" id="3.90.180.10">
    <property type="entry name" value="Medium-chain alcohol dehydrogenases, catalytic domain"/>
    <property type="match status" value="1"/>
</dbReference>
<dbReference type="SMART" id="SM00829">
    <property type="entry name" value="PKS_ER"/>
    <property type="match status" value="1"/>
</dbReference>
<gene>
    <name evidence="4" type="ORF">GB864_16170</name>
</gene>
<evidence type="ECO:0000313" key="5">
    <source>
        <dbReference type="Proteomes" id="UP000438182"/>
    </source>
</evidence>
<sequence>MPIAIVADEFGAPDVLHPVEVPALEPRDGEVVIAVRAAGVNPSDAKRLRGEWGGSTPIRLGSEVAGVVTAVGADAVGAAGPIALGDEVIAYRVSGGFAAEVRAKAADVFPKPASLSWAAAAGLLLTGVTAFHLVEATGVGAGDTVLVHGASGSVGLAAVQLAKQRGARVIGTTSPQNALLVAAAGAEPVAYGFDLAYQVSELAPGGVTVALDTVGTEEALDVSARLVADRRRIATINGFAKGAELGVQLLGGGPGADPGTALRNGARLGLVELAGSGELKVHVGRAFPLAEAAAALELLATGHPGGKLVLVP</sequence>
<evidence type="ECO:0000256" key="1">
    <source>
        <dbReference type="ARBA" id="ARBA00022857"/>
    </source>
</evidence>
<keyword evidence="2" id="KW-0560">Oxidoreductase</keyword>
<dbReference type="AlphaFoldDB" id="A0A6I4P334"/>
<reference evidence="4 5" key="1">
    <citation type="submission" date="2019-12" db="EMBL/GenBank/DDBJ databases">
        <authorList>
            <person name="Kim Y.S."/>
        </authorList>
    </citation>
    <scope>NUCLEOTIDE SEQUENCE [LARGE SCALE GENOMIC DNA]</scope>
    <source>
        <strain evidence="4 5">MMS17-SY077</strain>
    </source>
</reference>
<dbReference type="EMBL" id="WSTA01000099">
    <property type="protein sequence ID" value="MWC00083.1"/>
    <property type="molecule type" value="Genomic_DNA"/>
</dbReference>
<keyword evidence="5" id="KW-1185">Reference proteome</keyword>
<accession>A0A6I4P334</accession>
<dbReference type="CDD" id="cd05289">
    <property type="entry name" value="MDR_like_2"/>
    <property type="match status" value="1"/>
</dbReference>
<dbReference type="GO" id="GO:0003960">
    <property type="term" value="F:quinone reductase (NADPH) activity"/>
    <property type="evidence" value="ECO:0007669"/>
    <property type="project" value="TreeGrafter"/>
</dbReference>
<comment type="caution">
    <text evidence="4">The sequence shown here is derived from an EMBL/GenBank/DDBJ whole genome shotgun (WGS) entry which is preliminary data.</text>
</comment>
<dbReference type="GO" id="GO:0035925">
    <property type="term" value="F:mRNA 3'-UTR AU-rich region binding"/>
    <property type="evidence" value="ECO:0007669"/>
    <property type="project" value="TreeGrafter"/>
</dbReference>
<dbReference type="PANTHER" id="PTHR48106">
    <property type="entry name" value="QUINONE OXIDOREDUCTASE PIG3-RELATED"/>
    <property type="match status" value="1"/>
</dbReference>
<evidence type="ECO:0000313" key="4">
    <source>
        <dbReference type="EMBL" id="MWC00083.1"/>
    </source>
</evidence>
<evidence type="ECO:0000259" key="3">
    <source>
        <dbReference type="SMART" id="SM00829"/>
    </source>
</evidence>
<dbReference type="InterPro" id="IPR036291">
    <property type="entry name" value="NAD(P)-bd_dom_sf"/>
</dbReference>
<dbReference type="Pfam" id="PF08240">
    <property type="entry name" value="ADH_N"/>
    <property type="match status" value="1"/>
</dbReference>
<dbReference type="InterPro" id="IPR013154">
    <property type="entry name" value="ADH-like_N"/>
</dbReference>
<dbReference type="SUPFAM" id="SSF51735">
    <property type="entry name" value="NAD(P)-binding Rossmann-fold domains"/>
    <property type="match status" value="1"/>
</dbReference>
<keyword evidence="1" id="KW-0521">NADP</keyword>
<dbReference type="GO" id="GO:0070402">
    <property type="term" value="F:NADPH binding"/>
    <property type="evidence" value="ECO:0007669"/>
    <property type="project" value="TreeGrafter"/>
</dbReference>
<evidence type="ECO:0000256" key="2">
    <source>
        <dbReference type="ARBA" id="ARBA00023002"/>
    </source>
</evidence>
<name>A0A6I4P334_9MICO</name>
<dbReference type="GO" id="GO:0005829">
    <property type="term" value="C:cytosol"/>
    <property type="evidence" value="ECO:0007669"/>
    <property type="project" value="TreeGrafter"/>
</dbReference>
<protein>
    <submittedName>
        <fullName evidence="4">Zinc-binding dehydrogenase</fullName>
    </submittedName>
</protein>
<feature type="domain" description="Enoyl reductase (ER)" evidence="3">
    <location>
        <begin position="11"/>
        <end position="310"/>
    </location>
</feature>
<dbReference type="Proteomes" id="UP000438182">
    <property type="component" value="Unassembled WGS sequence"/>
</dbReference>
<dbReference type="RefSeq" id="WP_160426732.1">
    <property type="nucleotide sequence ID" value="NZ_WSTA01000099.1"/>
</dbReference>
<dbReference type="InterPro" id="IPR011032">
    <property type="entry name" value="GroES-like_sf"/>
</dbReference>
<proteinExistence type="predicted"/>
<dbReference type="Gene3D" id="3.40.50.720">
    <property type="entry name" value="NAD(P)-binding Rossmann-like Domain"/>
    <property type="match status" value="1"/>
</dbReference>